<dbReference type="Proteomes" id="UP000543642">
    <property type="component" value="Unassembled WGS sequence"/>
</dbReference>
<protein>
    <submittedName>
        <fullName evidence="1">Putative HTH transcriptional regulator</fullName>
    </submittedName>
</protein>
<organism evidence="1 2">
    <name type="scientific">Catenibacillus scindens</name>
    <dbReference type="NCBI Taxonomy" id="673271"/>
    <lineage>
        <taxon>Bacteria</taxon>
        <taxon>Bacillati</taxon>
        <taxon>Bacillota</taxon>
        <taxon>Clostridia</taxon>
        <taxon>Lachnospirales</taxon>
        <taxon>Lachnospiraceae</taxon>
        <taxon>Catenibacillus</taxon>
    </lineage>
</organism>
<dbReference type="EMBL" id="JACHFW010000006">
    <property type="protein sequence ID" value="MBB5264669.1"/>
    <property type="molecule type" value="Genomic_DNA"/>
</dbReference>
<evidence type="ECO:0000313" key="1">
    <source>
        <dbReference type="EMBL" id="MBB5264669.1"/>
    </source>
</evidence>
<gene>
    <name evidence="1" type="ORF">HNP82_001797</name>
</gene>
<dbReference type="RefSeq" id="WP_183773496.1">
    <property type="nucleotide sequence ID" value="NZ_CAWVEG010000020.1"/>
</dbReference>
<name>A0A7W8M585_9FIRM</name>
<sequence>MSKVKYYITKMKKNHVLERVGSSQKGQWNILVASNVFSLHTPNEPKS</sequence>
<comment type="caution">
    <text evidence="1">The sequence shown here is derived from an EMBL/GenBank/DDBJ whole genome shotgun (WGS) entry which is preliminary data.</text>
</comment>
<accession>A0A7W8M585</accession>
<proteinExistence type="predicted"/>
<keyword evidence="2" id="KW-1185">Reference proteome</keyword>
<evidence type="ECO:0000313" key="2">
    <source>
        <dbReference type="Proteomes" id="UP000543642"/>
    </source>
</evidence>
<dbReference type="AlphaFoldDB" id="A0A7W8M585"/>
<reference evidence="1 2" key="1">
    <citation type="submission" date="2020-08" db="EMBL/GenBank/DDBJ databases">
        <title>Genomic Encyclopedia of Type Strains, Phase IV (KMG-IV): sequencing the most valuable type-strain genomes for metagenomic binning, comparative biology and taxonomic classification.</title>
        <authorList>
            <person name="Goeker M."/>
        </authorList>
    </citation>
    <scope>NUCLEOTIDE SEQUENCE [LARGE SCALE GENOMIC DNA]</scope>
    <source>
        <strain evidence="1 2">DSM 106146</strain>
    </source>
</reference>